<dbReference type="SMART" id="SM00255">
    <property type="entry name" value="TIR"/>
    <property type="match status" value="1"/>
</dbReference>
<dbReference type="Pfam" id="PF01582">
    <property type="entry name" value="TIR"/>
    <property type="match status" value="1"/>
</dbReference>
<dbReference type="InterPro" id="IPR035897">
    <property type="entry name" value="Toll_tir_struct_dom_sf"/>
</dbReference>
<dbReference type="InterPro" id="IPR027417">
    <property type="entry name" value="P-loop_NTPase"/>
</dbReference>
<reference evidence="2 3" key="1">
    <citation type="submission" date="2019-09" db="EMBL/GenBank/DDBJ databases">
        <authorList>
            <person name="Ou C."/>
        </authorList>
    </citation>
    <scope>NUCLEOTIDE SEQUENCE [LARGE SCALE GENOMIC DNA]</scope>
    <source>
        <strain evidence="2">S2</strain>
        <tissue evidence="2">Leaf</tissue>
    </source>
</reference>
<gene>
    <name evidence="2" type="ORF">D8674_003593</name>
</gene>
<sequence>MAASSSAANNHLHEKYDVFLSFRALCRKKIKTYIDDNLERGDEIAPALMEAITKSNLSVIIFSENYAFSTWCLDELVHILRSSTHHMYEISRGHMGLHFLNLKNVSRTILTRTEAYLVDKVVEDILTKLSETMSDDLKGLVGIESRINDIKWLLCNHSLDVLTVGIWGMASCFLANMRKESENRIIITTRDRRILKEKVDKIYEVKGLTREEALQLFHLKAFKNNSPGTDYAELLGMVVDYAEGMPLALKILGSSFLHCKSKEDWEAELNKLKKFPSQKIHNVLRLSYDGLEENEKEIFLDIDAYHVLKNNTKLVNLKVISLSFSKHLTEVPNLSRSLKIEHIDLDGCESLFEIPSYFNILTCSFILIFKCARVSIIFRRCQAIWSFYVYSQQTISHFDIACCRYLQNLPSSSSKLKVSGTCSLHKCSSLGKFLELSRGISCLFSLTTLKLNDCKSLSSLPTSICKLESLEKLDLTGCSKFTHFPEILEPMEHLEFLSLKWKVQRLKSYTRQ</sequence>
<dbReference type="AlphaFoldDB" id="A0A5N5FHH6"/>
<dbReference type="InterPro" id="IPR042197">
    <property type="entry name" value="Apaf_helical"/>
</dbReference>
<dbReference type="GO" id="GO:0007165">
    <property type="term" value="P:signal transduction"/>
    <property type="evidence" value="ECO:0007669"/>
    <property type="project" value="InterPro"/>
</dbReference>
<evidence type="ECO:0000259" key="1">
    <source>
        <dbReference type="PROSITE" id="PS50104"/>
    </source>
</evidence>
<comment type="caution">
    <text evidence="2">The sequence shown here is derived from an EMBL/GenBank/DDBJ whole genome shotgun (WGS) entry which is preliminary data.</text>
</comment>
<dbReference type="InterPro" id="IPR044974">
    <property type="entry name" value="Disease_R_plants"/>
</dbReference>
<dbReference type="PANTHER" id="PTHR11017:SF574">
    <property type="entry name" value="ADP-RIBOSYL CYCLASE_CYCLIC ADP-RIBOSE HYDROLASE"/>
    <property type="match status" value="1"/>
</dbReference>
<feature type="domain" description="TIR" evidence="1">
    <location>
        <begin position="1"/>
        <end position="129"/>
    </location>
</feature>
<dbReference type="EMBL" id="SMOL01000695">
    <property type="protein sequence ID" value="KAB2602588.1"/>
    <property type="molecule type" value="Genomic_DNA"/>
</dbReference>
<organism evidence="2 3">
    <name type="scientific">Pyrus ussuriensis x Pyrus communis</name>
    <dbReference type="NCBI Taxonomy" id="2448454"/>
    <lineage>
        <taxon>Eukaryota</taxon>
        <taxon>Viridiplantae</taxon>
        <taxon>Streptophyta</taxon>
        <taxon>Embryophyta</taxon>
        <taxon>Tracheophyta</taxon>
        <taxon>Spermatophyta</taxon>
        <taxon>Magnoliopsida</taxon>
        <taxon>eudicotyledons</taxon>
        <taxon>Gunneridae</taxon>
        <taxon>Pentapetalae</taxon>
        <taxon>rosids</taxon>
        <taxon>fabids</taxon>
        <taxon>Rosales</taxon>
        <taxon>Rosaceae</taxon>
        <taxon>Amygdaloideae</taxon>
        <taxon>Maleae</taxon>
        <taxon>Pyrus</taxon>
    </lineage>
</organism>
<evidence type="ECO:0000313" key="2">
    <source>
        <dbReference type="EMBL" id="KAB2602588.1"/>
    </source>
</evidence>
<dbReference type="PANTHER" id="PTHR11017">
    <property type="entry name" value="LEUCINE-RICH REPEAT-CONTAINING PROTEIN"/>
    <property type="match status" value="1"/>
</dbReference>
<dbReference type="Gene3D" id="3.40.50.10140">
    <property type="entry name" value="Toll/interleukin-1 receptor homology (TIR) domain"/>
    <property type="match status" value="1"/>
</dbReference>
<proteinExistence type="predicted"/>
<dbReference type="SUPFAM" id="SSF52200">
    <property type="entry name" value="Toll/Interleukin receptor TIR domain"/>
    <property type="match status" value="1"/>
</dbReference>
<dbReference type="SUPFAM" id="SSF52058">
    <property type="entry name" value="L domain-like"/>
    <property type="match status" value="1"/>
</dbReference>
<dbReference type="Gene3D" id="1.10.8.430">
    <property type="entry name" value="Helical domain of apoptotic protease-activating factors"/>
    <property type="match status" value="1"/>
</dbReference>
<reference evidence="3" key="2">
    <citation type="submission" date="2019-10" db="EMBL/GenBank/DDBJ databases">
        <title>A de novo genome assembly of a pear dwarfing rootstock.</title>
        <authorList>
            <person name="Wang F."/>
            <person name="Wang J."/>
            <person name="Li S."/>
            <person name="Zhang Y."/>
            <person name="Fang M."/>
            <person name="Ma L."/>
            <person name="Zhao Y."/>
            <person name="Jiang S."/>
        </authorList>
    </citation>
    <scope>NUCLEOTIDE SEQUENCE [LARGE SCALE GENOMIC DNA]</scope>
</reference>
<dbReference type="SUPFAM" id="SSF52540">
    <property type="entry name" value="P-loop containing nucleoside triphosphate hydrolases"/>
    <property type="match status" value="1"/>
</dbReference>
<dbReference type="PROSITE" id="PS50104">
    <property type="entry name" value="TIR"/>
    <property type="match status" value="1"/>
</dbReference>
<protein>
    <submittedName>
        <fullName evidence="2">TMV resistance protein N-like</fullName>
    </submittedName>
</protein>
<dbReference type="InterPro" id="IPR032675">
    <property type="entry name" value="LRR_dom_sf"/>
</dbReference>
<accession>A0A5N5FHH6</accession>
<dbReference type="PRINTS" id="PR00364">
    <property type="entry name" value="DISEASERSIST"/>
</dbReference>
<dbReference type="GO" id="GO:0043531">
    <property type="term" value="F:ADP binding"/>
    <property type="evidence" value="ECO:0007669"/>
    <property type="project" value="InterPro"/>
</dbReference>
<reference evidence="2 3" key="3">
    <citation type="submission" date="2019-11" db="EMBL/GenBank/DDBJ databases">
        <title>A de novo genome assembly of a pear dwarfing rootstock.</title>
        <authorList>
            <person name="Wang F."/>
            <person name="Wang J."/>
            <person name="Li S."/>
            <person name="Zhang Y."/>
            <person name="Fang M."/>
            <person name="Ma L."/>
            <person name="Zhao Y."/>
            <person name="Jiang S."/>
        </authorList>
    </citation>
    <scope>NUCLEOTIDE SEQUENCE [LARGE SCALE GENOMIC DNA]</scope>
    <source>
        <strain evidence="2">S2</strain>
        <tissue evidence="2">Leaf</tissue>
    </source>
</reference>
<dbReference type="InterPro" id="IPR000157">
    <property type="entry name" value="TIR_dom"/>
</dbReference>
<name>A0A5N5FHH6_9ROSA</name>
<dbReference type="OrthoDB" id="1936883at2759"/>
<evidence type="ECO:0000313" key="3">
    <source>
        <dbReference type="Proteomes" id="UP000327157"/>
    </source>
</evidence>
<keyword evidence="3" id="KW-1185">Reference proteome</keyword>
<dbReference type="GO" id="GO:0006952">
    <property type="term" value="P:defense response"/>
    <property type="evidence" value="ECO:0007669"/>
    <property type="project" value="InterPro"/>
</dbReference>
<dbReference type="Proteomes" id="UP000327157">
    <property type="component" value="Chromosome 10"/>
</dbReference>
<dbReference type="Gene3D" id="3.80.10.10">
    <property type="entry name" value="Ribonuclease Inhibitor"/>
    <property type="match status" value="1"/>
</dbReference>